<dbReference type="OrthoDB" id="9810086at2"/>
<dbReference type="InterPro" id="IPR000515">
    <property type="entry name" value="MetI-like"/>
</dbReference>
<name>A0A5S5CK93_9BACL</name>
<dbReference type="PANTHER" id="PTHR43744:SF9">
    <property type="entry name" value="POLYGALACTURONAN_RHAMNOGALACTURONAN TRANSPORT SYSTEM PERMEASE PROTEIN YTCP"/>
    <property type="match status" value="1"/>
</dbReference>
<evidence type="ECO:0000313" key="10">
    <source>
        <dbReference type="Proteomes" id="UP000323257"/>
    </source>
</evidence>
<feature type="transmembrane region" description="Helical" evidence="7">
    <location>
        <begin position="254"/>
        <end position="273"/>
    </location>
</feature>
<evidence type="ECO:0000313" key="9">
    <source>
        <dbReference type="EMBL" id="TYP79327.1"/>
    </source>
</evidence>
<keyword evidence="4 7" id="KW-0812">Transmembrane</keyword>
<feature type="transmembrane region" description="Helical" evidence="7">
    <location>
        <begin position="7"/>
        <end position="28"/>
    </location>
</feature>
<dbReference type="RefSeq" id="WP_148927400.1">
    <property type="nucleotide sequence ID" value="NZ_VNHS01000001.1"/>
</dbReference>
<keyword evidence="6 7" id="KW-0472">Membrane</keyword>
<gene>
    <name evidence="9" type="ORF">BCM02_101445</name>
</gene>
<keyword evidence="5 7" id="KW-1133">Transmembrane helix</keyword>
<evidence type="ECO:0000256" key="6">
    <source>
        <dbReference type="ARBA" id="ARBA00023136"/>
    </source>
</evidence>
<dbReference type="Gene3D" id="1.10.3720.10">
    <property type="entry name" value="MetI-like"/>
    <property type="match status" value="1"/>
</dbReference>
<dbReference type="GO" id="GO:0055085">
    <property type="term" value="P:transmembrane transport"/>
    <property type="evidence" value="ECO:0007669"/>
    <property type="project" value="InterPro"/>
</dbReference>
<evidence type="ECO:0000256" key="2">
    <source>
        <dbReference type="ARBA" id="ARBA00022448"/>
    </source>
</evidence>
<reference evidence="9 10" key="1">
    <citation type="submission" date="2019-07" db="EMBL/GenBank/DDBJ databases">
        <title>Genomic Encyclopedia of Type Strains, Phase III (KMG-III): the genomes of soil and plant-associated and newly described type strains.</title>
        <authorList>
            <person name="Whitman W."/>
        </authorList>
    </citation>
    <scope>NUCLEOTIDE SEQUENCE [LARGE SCALE GENOMIC DNA]</scope>
    <source>
        <strain evidence="9 10">BL24</strain>
    </source>
</reference>
<dbReference type="SUPFAM" id="SSF161098">
    <property type="entry name" value="MetI-like"/>
    <property type="match status" value="1"/>
</dbReference>
<dbReference type="Pfam" id="PF00528">
    <property type="entry name" value="BPD_transp_1"/>
    <property type="match status" value="1"/>
</dbReference>
<evidence type="ECO:0000259" key="8">
    <source>
        <dbReference type="PROSITE" id="PS50928"/>
    </source>
</evidence>
<feature type="domain" description="ABC transmembrane type-1" evidence="8">
    <location>
        <begin position="71"/>
        <end position="273"/>
    </location>
</feature>
<keyword evidence="2 7" id="KW-0813">Transport</keyword>
<dbReference type="EMBL" id="VNHS01000001">
    <property type="protein sequence ID" value="TYP79327.1"/>
    <property type="molecule type" value="Genomic_DNA"/>
</dbReference>
<evidence type="ECO:0000256" key="3">
    <source>
        <dbReference type="ARBA" id="ARBA00022475"/>
    </source>
</evidence>
<dbReference type="GO" id="GO:0005886">
    <property type="term" value="C:plasma membrane"/>
    <property type="evidence" value="ECO:0007669"/>
    <property type="project" value="UniProtKB-SubCell"/>
</dbReference>
<feature type="transmembrane region" description="Helical" evidence="7">
    <location>
        <begin position="179"/>
        <end position="204"/>
    </location>
</feature>
<evidence type="ECO:0000256" key="7">
    <source>
        <dbReference type="RuleBase" id="RU363032"/>
    </source>
</evidence>
<dbReference type="PANTHER" id="PTHR43744">
    <property type="entry name" value="ABC TRANSPORTER PERMEASE PROTEIN MG189-RELATED-RELATED"/>
    <property type="match status" value="1"/>
</dbReference>
<comment type="subcellular location">
    <subcellularLocation>
        <location evidence="1 7">Cell membrane</location>
        <topology evidence="1 7">Multi-pass membrane protein</topology>
    </subcellularLocation>
</comment>
<dbReference type="Proteomes" id="UP000323257">
    <property type="component" value="Unassembled WGS sequence"/>
</dbReference>
<accession>A0A5S5CK93</accession>
<organism evidence="9 10">
    <name type="scientific">Paenibacillus methanolicus</name>
    <dbReference type="NCBI Taxonomy" id="582686"/>
    <lineage>
        <taxon>Bacteria</taxon>
        <taxon>Bacillati</taxon>
        <taxon>Bacillota</taxon>
        <taxon>Bacilli</taxon>
        <taxon>Bacillales</taxon>
        <taxon>Paenibacillaceae</taxon>
        <taxon>Paenibacillus</taxon>
    </lineage>
</organism>
<feature type="transmembrane region" description="Helical" evidence="7">
    <location>
        <begin position="137"/>
        <end position="158"/>
    </location>
</feature>
<protein>
    <submittedName>
        <fullName evidence="9">Putative aldouronate transport system permease protein</fullName>
    </submittedName>
</protein>
<comment type="similarity">
    <text evidence="7">Belongs to the binding-protein-dependent transport system permease family.</text>
</comment>
<sequence>MVKRISIFNIVNVVILAIVAFSALFPFIHMAAVSLSASEFVVRNEVSFWPKGLQFEVYKEVFKDDRLFTGYRNTILYVVLGTAISLATTAMAAYSLSRSNLVFGKTIMMMIVFTMFFSGGMIPTYLVVRSYGFMNSIWAMVIPNMITSVYLIVMRTFFQGIPREVEESSKIDGASDYRMFFSIILPLSKAVLMTIGLFYAVAIWNNFFTALLYLRDESLYPLQLIVRSIVMVGQVGEAIDAAGADGEGVVLESLKYAVILVSTLPILVIYPFIQKHFVNGVLIGSVKG</sequence>
<dbReference type="PROSITE" id="PS50928">
    <property type="entry name" value="ABC_TM1"/>
    <property type="match status" value="1"/>
</dbReference>
<feature type="transmembrane region" description="Helical" evidence="7">
    <location>
        <begin position="106"/>
        <end position="125"/>
    </location>
</feature>
<comment type="caution">
    <text evidence="9">The sequence shown here is derived from an EMBL/GenBank/DDBJ whole genome shotgun (WGS) entry which is preliminary data.</text>
</comment>
<dbReference type="InterPro" id="IPR035906">
    <property type="entry name" value="MetI-like_sf"/>
</dbReference>
<evidence type="ECO:0000256" key="4">
    <source>
        <dbReference type="ARBA" id="ARBA00022692"/>
    </source>
</evidence>
<feature type="transmembrane region" description="Helical" evidence="7">
    <location>
        <begin position="75"/>
        <end position="94"/>
    </location>
</feature>
<dbReference type="AlphaFoldDB" id="A0A5S5CK93"/>
<evidence type="ECO:0000256" key="5">
    <source>
        <dbReference type="ARBA" id="ARBA00022989"/>
    </source>
</evidence>
<keyword evidence="3" id="KW-1003">Cell membrane</keyword>
<dbReference type="CDD" id="cd06261">
    <property type="entry name" value="TM_PBP2"/>
    <property type="match status" value="1"/>
</dbReference>
<keyword evidence="10" id="KW-1185">Reference proteome</keyword>
<evidence type="ECO:0000256" key="1">
    <source>
        <dbReference type="ARBA" id="ARBA00004651"/>
    </source>
</evidence>
<proteinExistence type="inferred from homology"/>